<keyword evidence="2" id="KW-1185">Reference proteome</keyword>
<dbReference type="RefSeq" id="WP_071495911.1">
    <property type="nucleotide sequence ID" value="NZ_LT629702.1"/>
</dbReference>
<dbReference type="EMBL" id="MNPV01000011">
    <property type="protein sequence ID" value="ONH40210.1"/>
    <property type="molecule type" value="Genomic_DNA"/>
</dbReference>
<dbReference type="AlphaFoldDB" id="A0A1V2J4Z7"/>
<evidence type="ECO:0000313" key="1">
    <source>
        <dbReference type="EMBL" id="ONH40210.1"/>
    </source>
</evidence>
<sequence length="162" mass="17890">MSQAHLKDLIHHNDPGKSTATGTFNVTLHDAQFPLPRQKRLDFEKHLGDDPSEARWIGRRVGEQADANYQAVVLAISDSVPDGTHQVTYFGAVAVIYALVINDVIVSYYATEGELTLTSNRTPGQEHISGTFSNCRMVQDGAPHNEFRMSGNYDLEGVHNIP</sequence>
<comment type="caution">
    <text evidence="1">The sequence shown here is derived from an EMBL/GenBank/DDBJ whole genome shotgun (WGS) entry which is preliminary data.</text>
</comment>
<name>A0A1V2J4Z7_PSEAZ</name>
<dbReference type="OrthoDB" id="7036144at2"/>
<organism evidence="1 2">
    <name type="scientific">Pseudomonas azotoformans</name>
    <dbReference type="NCBI Taxonomy" id="47878"/>
    <lineage>
        <taxon>Bacteria</taxon>
        <taxon>Pseudomonadati</taxon>
        <taxon>Pseudomonadota</taxon>
        <taxon>Gammaproteobacteria</taxon>
        <taxon>Pseudomonadales</taxon>
        <taxon>Pseudomonadaceae</taxon>
        <taxon>Pseudomonas</taxon>
    </lineage>
</organism>
<protein>
    <submittedName>
        <fullName evidence="1">Uncharacterized protein</fullName>
    </submittedName>
</protein>
<gene>
    <name evidence="1" type="ORF">BLL37_29900</name>
</gene>
<reference evidence="1 2" key="1">
    <citation type="submission" date="2016-10" db="EMBL/GenBank/DDBJ databases">
        <title>Pseudomonas lactis sp. nov. and Pseudomonas paralactis sp. nov., isolated from bovine raw milk.</title>
        <authorList>
            <person name="Von Neubeck M."/>
            <person name="Huptas C."/>
            <person name="Glueck C."/>
            <person name="Krewinkel M."/>
            <person name="Stoeckel M."/>
            <person name="Stressler T."/>
            <person name="Fischer L."/>
            <person name="Hinrichs J."/>
            <person name="Scherer S."/>
            <person name="Wenning M."/>
        </authorList>
    </citation>
    <scope>NUCLEOTIDE SEQUENCE [LARGE SCALE GENOMIC DNA]</scope>
    <source>
        <strain evidence="1 2">DSM 18862</strain>
    </source>
</reference>
<accession>A0A1V2J4Z7</accession>
<dbReference type="GeneID" id="57374664"/>
<proteinExistence type="predicted"/>
<dbReference type="Proteomes" id="UP000188559">
    <property type="component" value="Unassembled WGS sequence"/>
</dbReference>
<evidence type="ECO:0000313" key="2">
    <source>
        <dbReference type="Proteomes" id="UP000188559"/>
    </source>
</evidence>